<evidence type="ECO:0000313" key="2">
    <source>
        <dbReference type="EMBL" id="KPH74604.1"/>
    </source>
</evidence>
<feature type="transmembrane region" description="Helical" evidence="1">
    <location>
        <begin position="213"/>
        <end position="236"/>
    </location>
</feature>
<dbReference type="EMBL" id="LGTK01000029">
    <property type="protein sequence ID" value="KPH74604.1"/>
    <property type="molecule type" value="Genomic_DNA"/>
</dbReference>
<dbReference type="RefSeq" id="WP_047183608.1">
    <property type="nucleotide sequence ID" value="NZ_JBHTNP010000096.1"/>
</dbReference>
<feature type="transmembrane region" description="Helical" evidence="1">
    <location>
        <begin position="149"/>
        <end position="169"/>
    </location>
</feature>
<evidence type="ECO:0000313" key="3">
    <source>
        <dbReference type="Proteomes" id="UP000037854"/>
    </source>
</evidence>
<evidence type="ECO:0008006" key="4">
    <source>
        <dbReference type="Google" id="ProtNLM"/>
    </source>
</evidence>
<keyword evidence="3" id="KW-1185">Reference proteome</keyword>
<feature type="transmembrane region" description="Helical" evidence="1">
    <location>
        <begin position="112"/>
        <end position="137"/>
    </location>
</feature>
<proteinExistence type="predicted"/>
<evidence type="ECO:0000256" key="1">
    <source>
        <dbReference type="SAM" id="Phobius"/>
    </source>
</evidence>
<gene>
    <name evidence="2" type="ORF">AFL42_09660</name>
</gene>
<feature type="transmembrane region" description="Helical" evidence="1">
    <location>
        <begin position="181"/>
        <end position="201"/>
    </location>
</feature>
<sequence>MFKDAFWLVKMEYKQQWIAVISTFIMCLIVGLFMGTFLSGFTSFHFEVNSTSFDSYFLDFLFLGLAPSFATLSMAKPYLSYRVAKHNPYGKRMAVLRSLPISVSVLALSRTLFMLCTLVIMSFAFFGAMSIIILIFSNNILEWMTIGDYVIFVFVWFGFMLTIGGLNPYVEYGMKGKMLHFIPFIYMGFVIIIEIIFFTFFNQSVIEAILQLIKSYGFIVAIVSILIGIVSCYEWNKILKRRLEKRDYI</sequence>
<protein>
    <recommendedName>
        <fullName evidence="4">ABC transporter permease</fullName>
    </recommendedName>
</protein>
<feature type="transmembrane region" description="Helical" evidence="1">
    <location>
        <begin position="20"/>
        <end position="44"/>
    </location>
</feature>
<comment type="caution">
    <text evidence="2">The sequence shown here is derived from an EMBL/GenBank/DDBJ whole genome shotgun (WGS) entry which is preliminary data.</text>
</comment>
<keyword evidence="1" id="KW-0812">Transmembrane</keyword>
<feature type="transmembrane region" description="Helical" evidence="1">
    <location>
        <begin position="56"/>
        <end position="75"/>
    </location>
</feature>
<organism evidence="2 3">
    <name type="scientific">Oceanobacillus caeni</name>
    <dbReference type="NCBI Taxonomy" id="405946"/>
    <lineage>
        <taxon>Bacteria</taxon>
        <taxon>Bacillati</taxon>
        <taxon>Bacillota</taxon>
        <taxon>Bacilli</taxon>
        <taxon>Bacillales</taxon>
        <taxon>Bacillaceae</taxon>
        <taxon>Oceanobacillus</taxon>
    </lineage>
</organism>
<keyword evidence="1" id="KW-1133">Transmembrane helix</keyword>
<dbReference type="Proteomes" id="UP000037854">
    <property type="component" value="Unassembled WGS sequence"/>
</dbReference>
<reference evidence="2 3" key="1">
    <citation type="submission" date="2015-07" db="EMBL/GenBank/DDBJ databases">
        <title>High-quality draft genome sequence of Oceanobacillus caeni HM6, a bacillus isolated from a human feces.</title>
        <authorList>
            <person name="Kumar J."/>
            <person name="Verma M.K."/>
            <person name="Pandey R."/>
            <person name="Bhambi M."/>
            <person name="Chauhan N."/>
        </authorList>
    </citation>
    <scope>NUCLEOTIDE SEQUENCE [LARGE SCALE GENOMIC DNA]</scope>
    <source>
        <strain evidence="2 3">HM6</strain>
    </source>
</reference>
<name>A0ABR5MIS8_9BACI</name>
<accession>A0ABR5MIS8</accession>
<keyword evidence="1" id="KW-0472">Membrane</keyword>